<dbReference type="InterPro" id="IPR031939">
    <property type="entry name" value="Adhesin_E-like"/>
</dbReference>
<keyword evidence="4" id="KW-1185">Reference proteome</keyword>
<accession>A0A1H0WNP8</accession>
<sequence length="177" mass="19303">MGCPILSTGTHSGGSLLPPLCMALLTAALPASAGFVQPAPAQPSPAASAAQLAGGARRNEEWLTIHGFPEVPDGDLVQINPTAQPWQDQVAVDLRVSRSAMRMNYRNVPYRSYQGMAVFDCVRRKGWYLSLQYYQEPLWRGPVTARLDFREHEAPVTFAGVPGDPADKLVRAACRNR</sequence>
<dbReference type="AlphaFoldDB" id="A0A1H0WNP8"/>
<organism evidence="3 4">
    <name type="scientific">Paracidovorax cattleyae</name>
    <dbReference type="NCBI Taxonomy" id="80868"/>
    <lineage>
        <taxon>Bacteria</taxon>
        <taxon>Pseudomonadati</taxon>
        <taxon>Pseudomonadota</taxon>
        <taxon>Betaproteobacteria</taxon>
        <taxon>Burkholderiales</taxon>
        <taxon>Comamonadaceae</taxon>
        <taxon>Paracidovorax</taxon>
    </lineage>
</organism>
<reference evidence="4" key="1">
    <citation type="submission" date="2016-10" db="EMBL/GenBank/DDBJ databases">
        <authorList>
            <person name="Varghese N."/>
            <person name="Submissions S."/>
        </authorList>
    </citation>
    <scope>NUCLEOTIDE SEQUENCE [LARGE SCALE GENOMIC DNA]</scope>
    <source>
        <strain evidence="4">DSM 17101</strain>
    </source>
</reference>
<feature type="domain" description="Surface-adhesin protein E-like" evidence="2">
    <location>
        <begin position="83"/>
        <end position="175"/>
    </location>
</feature>
<protein>
    <recommendedName>
        <fullName evidence="2">Surface-adhesin protein E-like domain-containing protein</fullName>
    </recommendedName>
</protein>
<dbReference type="Pfam" id="PF16747">
    <property type="entry name" value="Adhesin_E"/>
    <property type="match status" value="1"/>
</dbReference>
<gene>
    <name evidence="3" type="ORF">SAMN04489708_14512</name>
</gene>
<dbReference type="EMBL" id="FNJL01000045">
    <property type="protein sequence ID" value="SDP92283.1"/>
    <property type="molecule type" value="Genomic_DNA"/>
</dbReference>
<evidence type="ECO:0000313" key="3">
    <source>
        <dbReference type="EMBL" id="SDP92283.1"/>
    </source>
</evidence>
<dbReference type="Proteomes" id="UP000199317">
    <property type="component" value="Unassembled WGS sequence"/>
</dbReference>
<feature type="chain" id="PRO_5011644496" description="Surface-adhesin protein E-like domain-containing protein" evidence="1">
    <location>
        <begin position="34"/>
        <end position="177"/>
    </location>
</feature>
<evidence type="ECO:0000313" key="4">
    <source>
        <dbReference type="Proteomes" id="UP000199317"/>
    </source>
</evidence>
<keyword evidence="1" id="KW-0732">Signal</keyword>
<feature type="signal peptide" evidence="1">
    <location>
        <begin position="1"/>
        <end position="33"/>
    </location>
</feature>
<name>A0A1H0WNP8_9BURK</name>
<evidence type="ECO:0000256" key="1">
    <source>
        <dbReference type="SAM" id="SignalP"/>
    </source>
</evidence>
<proteinExistence type="predicted"/>
<evidence type="ECO:0000259" key="2">
    <source>
        <dbReference type="Pfam" id="PF16747"/>
    </source>
</evidence>